<sequence>MDLELRKYEDTESVNTTATEGGPRSPPSWNWEPDCQDGTKKEGYKKHLEEQMYCRFSGLDTTYLTQILKNTRNCRTLILDDRNWPWGAAHIKRETGCYPSLNANSDYSKAFFKQAVHVLIAAMTASGIPIMDLAINTHLERIHVQPTILVFPTPCLNHAPWVTTLATLQLTVDPGYGQEPAAWSKPLADFIMLFPQLNCLDLYFDTRVEQPAFHALSELLMNFAPFSGDDPLVCSQPGDDIDLKRALAFRTVLCRYDKARRIRQSRGQIPGPENELISNWFIEFMTGLEVRIKAIHGCETICVWCCSHQQYPMASVGSKGLHEVVRAAVPLQDPNYRRVADDKTVHPDGAILVDLAVHEEGLRRVLR</sequence>
<accession>A0A5N7CN40</accession>
<dbReference type="EMBL" id="ML735218">
    <property type="protein sequence ID" value="KAE8395525.1"/>
    <property type="molecule type" value="Genomic_DNA"/>
</dbReference>
<feature type="region of interest" description="Disordered" evidence="1">
    <location>
        <begin position="1"/>
        <end position="36"/>
    </location>
</feature>
<gene>
    <name evidence="2" type="ORF">BDV23DRAFT_178576</name>
</gene>
<name>A0A5N7CN40_PETAA</name>
<dbReference type="AlphaFoldDB" id="A0A5N7CN40"/>
<evidence type="ECO:0000313" key="2">
    <source>
        <dbReference type="EMBL" id="KAE8395525.1"/>
    </source>
</evidence>
<dbReference type="OrthoDB" id="4330819at2759"/>
<feature type="compositionally biased region" description="Basic and acidic residues" evidence="1">
    <location>
        <begin position="1"/>
        <end position="10"/>
    </location>
</feature>
<proteinExistence type="predicted"/>
<protein>
    <submittedName>
        <fullName evidence="2">Uncharacterized protein</fullName>
    </submittedName>
</protein>
<evidence type="ECO:0000256" key="1">
    <source>
        <dbReference type="SAM" id="MobiDB-lite"/>
    </source>
</evidence>
<reference evidence="2" key="1">
    <citation type="submission" date="2019-04" db="EMBL/GenBank/DDBJ databases">
        <title>Friends and foes A comparative genomics studyof 23 Aspergillus species from section Flavi.</title>
        <authorList>
            <consortium name="DOE Joint Genome Institute"/>
            <person name="Kjaerbolling I."/>
            <person name="Vesth T."/>
            <person name="Frisvad J.C."/>
            <person name="Nybo J.L."/>
            <person name="Theobald S."/>
            <person name="Kildgaard S."/>
            <person name="Isbrandt T."/>
            <person name="Kuo A."/>
            <person name="Sato A."/>
            <person name="Lyhne E.K."/>
            <person name="Kogle M.E."/>
            <person name="Wiebenga A."/>
            <person name="Kun R.S."/>
            <person name="Lubbers R.J."/>
            <person name="Makela M.R."/>
            <person name="Barry K."/>
            <person name="Chovatia M."/>
            <person name="Clum A."/>
            <person name="Daum C."/>
            <person name="Haridas S."/>
            <person name="He G."/>
            <person name="LaButti K."/>
            <person name="Lipzen A."/>
            <person name="Mondo S."/>
            <person name="Riley R."/>
            <person name="Salamov A."/>
            <person name="Simmons B.A."/>
            <person name="Magnuson J.K."/>
            <person name="Henrissat B."/>
            <person name="Mortensen U.H."/>
            <person name="Larsen T.O."/>
            <person name="Devries R.P."/>
            <person name="Grigoriev I.V."/>
            <person name="Machida M."/>
            <person name="Baker S.E."/>
            <person name="Andersen M.R."/>
        </authorList>
    </citation>
    <scope>NUCLEOTIDE SEQUENCE [LARGE SCALE GENOMIC DNA]</scope>
    <source>
        <strain evidence="2">IBT 14317</strain>
    </source>
</reference>
<dbReference type="Proteomes" id="UP000326877">
    <property type="component" value="Unassembled WGS sequence"/>
</dbReference>
<organism evidence="2">
    <name type="scientific">Petromyces alliaceus</name>
    <name type="common">Aspergillus alliaceus</name>
    <dbReference type="NCBI Taxonomy" id="209559"/>
    <lineage>
        <taxon>Eukaryota</taxon>
        <taxon>Fungi</taxon>
        <taxon>Dikarya</taxon>
        <taxon>Ascomycota</taxon>
        <taxon>Pezizomycotina</taxon>
        <taxon>Eurotiomycetes</taxon>
        <taxon>Eurotiomycetidae</taxon>
        <taxon>Eurotiales</taxon>
        <taxon>Aspergillaceae</taxon>
        <taxon>Aspergillus</taxon>
        <taxon>Aspergillus subgen. Circumdati</taxon>
    </lineage>
</organism>